<gene>
    <name evidence="3" type="ORF">EQG61_04915</name>
</gene>
<name>A0A4Q1KAL6_9FLAO</name>
<feature type="signal peptide" evidence="1">
    <location>
        <begin position="1"/>
        <end position="20"/>
    </location>
</feature>
<feature type="domain" description="Lipocalin-like" evidence="2">
    <location>
        <begin position="29"/>
        <end position="120"/>
    </location>
</feature>
<evidence type="ECO:0000256" key="1">
    <source>
        <dbReference type="SAM" id="SignalP"/>
    </source>
</evidence>
<proteinExistence type="predicted"/>
<accession>A0A4Q1KAL6</accession>
<reference evidence="4" key="1">
    <citation type="submission" date="2019-01" db="EMBL/GenBank/DDBJ databases">
        <title>Cytophagaceae bacterium strain CAR-16.</title>
        <authorList>
            <person name="Chen W.-M."/>
        </authorList>
    </citation>
    <scope>NUCLEOTIDE SEQUENCE [LARGE SCALE GENOMIC DNA]</scope>
    <source>
        <strain evidence="4">WWJ-16</strain>
    </source>
</reference>
<dbReference type="Pfam" id="PF13648">
    <property type="entry name" value="Lipocalin_4"/>
    <property type="match status" value="1"/>
</dbReference>
<dbReference type="PROSITE" id="PS51257">
    <property type="entry name" value="PROKAR_LIPOPROTEIN"/>
    <property type="match status" value="1"/>
</dbReference>
<dbReference type="OrthoDB" id="1143855at2"/>
<sequence length="139" mass="16157">MKKVLLSVVLIALFSACKRAIIETDLSKMNGYWEITKVEMKEGEDKDYKVNPTVDYIEINGKSGFRQKVMPQLDGTFRTNNLQEQITLTANDGSWFLNYKTAYGTWKEELVELTDSVLVLKNQAELEYHYKKFKPFSKK</sequence>
<dbReference type="AlphaFoldDB" id="A0A4Q1KAL6"/>
<keyword evidence="1" id="KW-0732">Signal</keyword>
<keyword evidence="4" id="KW-1185">Reference proteome</keyword>
<evidence type="ECO:0000313" key="4">
    <source>
        <dbReference type="Proteomes" id="UP000289857"/>
    </source>
</evidence>
<evidence type="ECO:0000259" key="2">
    <source>
        <dbReference type="Pfam" id="PF13648"/>
    </source>
</evidence>
<evidence type="ECO:0000313" key="3">
    <source>
        <dbReference type="EMBL" id="RXR23315.1"/>
    </source>
</evidence>
<dbReference type="EMBL" id="SBKN01000002">
    <property type="protein sequence ID" value="RXR23315.1"/>
    <property type="molecule type" value="Genomic_DNA"/>
</dbReference>
<dbReference type="InterPro" id="IPR024311">
    <property type="entry name" value="Lipocalin-like"/>
</dbReference>
<organism evidence="3 4">
    <name type="scientific">Flavobacterium stagni</name>
    <dbReference type="NCBI Taxonomy" id="2506421"/>
    <lineage>
        <taxon>Bacteria</taxon>
        <taxon>Pseudomonadati</taxon>
        <taxon>Bacteroidota</taxon>
        <taxon>Flavobacteriia</taxon>
        <taxon>Flavobacteriales</taxon>
        <taxon>Flavobacteriaceae</taxon>
        <taxon>Flavobacterium</taxon>
    </lineage>
</organism>
<dbReference type="RefSeq" id="WP_129460796.1">
    <property type="nucleotide sequence ID" value="NZ_SBKN01000002.1"/>
</dbReference>
<dbReference type="Proteomes" id="UP000289857">
    <property type="component" value="Unassembled WGS sequence"/>
</dbReference>
<protein>
    <recommendedName>
        <fullName evidence="2">Lipocalin-like domain-containing protein</fullName>
    </recommendedName>
</protein>
<comment type="caution">
    <text evidence="3">The sequence shown here is derived from an EMBL/GenBank/DDBJ whole genome shotgun (WGS) entry which is preliminary data.</text>
</comment>
<feature type="chain" id="PRO_5020297639" description="Lipocalin-like domain-containing protein" evidence="1">
    <location>
        <begin position="21"/>
        <end position="139"/>
    </location>
</feature>